<dbReference type="SUPFAM" id="SSF64005">
    <property type="entry name" value="Undecaprenyl diphosphate synthase"/>
    <property type="match status" value="1"/>
</dbReference>
<keyword evidence="4" id="KW-1185">Reference proteome</keyword>
<keyword evidence="2" id="KW-0808">Transferase</keyword>
<dbReference type="GO" id="GO:0008834">
    <property type="term" value="F:ditrans,polycis-undecaprenyl-diphosphate synthase [(2E,6E)-farnesyl-diphosphate specific] activity"/>
    <property type="evidence" value="ECO:0007669"/>
    <property type="project" value="TreeGrafter"/>
</dbReference>
<dbReference type="InterPro" id="IPR001441">
    <property type="entry name" value="UPP_synth-like"/>
</dbReference>
<comment type="cofactor">
    <cofactor evidence="1">
        <name>Mg(2+)</name>
        <dbReference type="ChEBI" id="CHEBI:18420"/>
    </cofactor>
</comment>
<evidence type="ECO:0000313" key="3">
    <source>
        <dbReference type="EMBL" id="KAA0146676.1"/>
    </source>
</evidence>
<dbReference type="EMBL" id="VLTN01000081">
    <property type="protein sequence ID" value="KAA0146676.1"/>
    <property type="molecule type" value="Genomic_DNA"/>
</dbReference>
<dbReference type="CDD" id="cd00475">
    <property type="entry name" value="Cis_IPPS"/>
    <property type="match status" value="1"/>
</dbReference>
<organism evidence="3 4">
    <name type="scientific">Cafeteria roenbergensis</name>
    <name type="common">Marine flagellate</name>
    <dbReference type="NCBI Taxonomy" id="33653"/>
    <lineage>
        <taxon>Eukaryota</taxon>
        <taxon>Sar</taxon>
        <taxon>Stramenopiles</taxon>
        <taxon>Bigyra</taxon>
        <taxon>Opalozoa</taxon>
        <taxon>Bicosoecida</taxon>
        <taxon>Cafeteriaceae</taxon>
        <taxon>Cafeteria</taxon>
    </lineage>
</organism>
<comment type="caution">
    <text evidence="3">The sequence shown here is derived from an EMBL/GenBank/DDBJ whole genome shotgun (WGS) entry which is preliminary data.</text>
</comment>
<evidence type="ECO:0000313" key="4">
    <source>
        <dbReference type="Proteomes" id="UP000323011"/>
    </source>
</evidence>
<sequence>MPRHLAIVMDGNGRWAQQRGLPRSEGHIVGARVMVSTVRLCRRMGIRYLTLYAFSAQNWSRPALEVRALMRILLRFLRSDAHELVGNGVRLRVLGDTSCLPEPAQRHLRALVARSRRNDAIDLCLALSYGGREEIAAAAAVAARAARAGILEPEELTPERFRAFMAHPAVPDPDLVVRTSGEMRLSNFLLWQAAYSELVVLDCLWPEFDEEQLLEALARFAGRERRFGKTSKQIKCAGTPEASAGTGTADGGDSAAIEDVATELPEDEEACLSLSAIEALQAAALEVAKVPVPLPASTPGVSPPMLELDSAVGPPRAASATSSACDDALFLGRALRSSAVISVAQQTAATVLPLSPGRKGEPVWRSLTTVGSSDASDASPSPWLYAAWGDDAATRPLPPAVAVARVRRWGLWLLVHPGSGEADPLALQRAVADSLVWSAMALEA</sequence>
<dbReference type="GO" id="GO:0016094">
    <property type="term" value="P:polyprenol biosynthetic process"/>
    <property type="evidence" value="ECO:0007669"/>
    <property type="project" value="TreeGrafter"/>
</dbReference>
<dbReference type="Gene3D" id="3.40.1180.10">
    <property type="entry name" value="Decaprenyl diphosphate synthase-like"/>
    <property type="match status" value="1"/>
</dbReference>
<gene>
    <name evidence="3" type="ORF">FNF29_07918</name>
</gene>
<protein>
    <recommendedName>
        <fullName evidence="5">Alkyl transferase</fullName>
    </recommendedName>
</protein>
<dbReference type="PANTHER" id="PTHR10291">
    <property type="entry name" value="DEHYDRODOLICHYL DIPHOSPHATE SYNTHASE FAMILY MEMBER"/>
    <property type="match status" value="1"/>
</dbReference>
<dbReference type="Pfam" id="PF01255">
    <property type="entry name" value="Prenyltransf"/>
    <property type="match status" value="1"/>
</dbReference>
<dbReference type="NCBIfam" id="TIGR00055">
    <property type="entry name" value="uppS"/>
    <property type="match status" value="1"/>
</dbReference>
<evidence type="ECO:0008006" key="5">
    <source>
        <dbReference type="Google" id="ProtNLM"/>
    </source>
</evidence>
<dbReference type="HAMAP" id="MF_01139">
    <property type="entry name" value="ISPT"/>
    <property type="match status" value="1"/>
</dbReference>
<accession>A0A5A8C103</accession>
<dbReference type="GO" id="GO:0000287">
    <property type="term" value="F:magnesium ion binding"/>
    <property type="evidence" value="ECO:0007669"/>
    <property type="project" value="TreeGrafter"/>
</dbReference>
<dbReference type="Proteomes" id="UP000323011">
    <property type="component" value="Unassembled WGS sequence"/>
</dbReference>
<name>A0A5A8C103_CAFRO</name>
<dbReference type="PANTHER" id="PTHR10291:SF0">
    <property type="entry name" value="DEHYDRODOLICHYL DIPHOSPHATE SYNTHASE 2"/>
    <property type="match status" value="1"/>
</dbReference>
<evidence type="ECO:0000256" key="1">
    <source>
        <dbReference type="ARBA" id="ARBA00001946"/>
    </source>
</evidence>
<dbReference type="InterPro" id="IPR036424">
    <property type="entry name" value="UPP_synth-like_sf"/>
</dbReference>
<dbReference type="GO" id="GO:0005829">
    <property type="term" value="C:cytosol"/>
    <property type="evidence" value="ECO:0007669"/>
    <property type="project" value="TreeGrafter"/>
</dbReference>
<dbReference type="AlphaFoldDB" id="A0A5A8C103"/>
<proteinExistence type="inferred from homology"/>
<dbReference type="InterPro" id="IPR018520">
    <property type="entry name" value="UPP_synth-like_CS"/>
</dbReference>
<reference evidence="3 4" key="1">
    <citation type="submission" date="2019-07" db="EMBL/GenBank/DDBJ databases">
        <title>Genomes of Cafeteria roenbergensis.</title>
        <authorList>
            <person name="Fischer M.G."/>
            <person name="Hackl T."/>
            <person name="Roman M."/>
        </authorList>
    </citation>
    <scope>NUCLEOTIDE SEQUENCE [LARGE SCALE GENOMIC DNA]</scope>
    <source>
        <strain evidence="3 4">BVI</strain>
    </source>
</reference>
<evidence type="ECO:0000256" key="2">
    <source>
        <dbReference type="ARBA" id="ARBA00022679"/>
    </source>
</evidence>
<dbReference type="PROSITE" id="PS01066">
    <property type="entry name" value="UPP_SYNTHASE"/>
    <property type="match status" value="1"/>
</dbReference>